<comment type="caution">
    <text evidence="1">The sequence shown here is derived from an EMBL/GenBank/DDBJ whole genome shotgun (WGS) entry which is preliminary data.</text>
</comment>
<proteinExistence type="predicted"/>
<dbReference type="Proteomes" id="UP001564408">
    <property type="component" value="Unassembled WGS sequence"/>
</dbReference>
<dbReference type="Gene3D" id="3.30.530.20">
    <property type="match status" value="1"/>
</dbReference>
<accession>A0ABV4BBF1</accession>
<sequence>MVQAQASTLIRRPTDQVFEFVADNFHRNYRHWSPEVVEFEVLSDGPIRPGWIARQVRVDKGRRTSARFRVSHYQAGERLAFQGIDKPFFVEYRFAPIHVHTRVEFRFELQRLDLMWRPFERVIRMAVRDGAESLVRNLKQVVEAEIAATPDERQAAARPPIV</sequence>
<dbReference type="Pfam" id="PF10604">
    <property type="entry name" value="Polyketide_cyc2"/>
    <property type="match status" value="1"/>
</dbReference>
<evidence type="ECO:0000313" key="2">
    <source>
        <dbReference type="Proteomes" id="UP001564408"/>
    </source>
</evidence>
<dbReference type="InterPro" id="IPR023393">
    <property type="entry name" value="START-like_dom_sf"/>
</dbReference>
<protein>
    <submittedName>
        <fullName evidence="1">SRPBCC family protein</fullName>
    </submittedName>
</protein>
<dbReference type="EMBL" id="JBDKXB010000004">
    <property type="protein sequence ID" value="MEY6431804.1"/>
    <property type="molecule type" value="Genomic_DNA"/>
</dbReference>
<dbReference type="SUPFAM" id="SSF55961">
    <property type="entry name" value="Bet v1-like"/>
    <property type="match status" value="1"/>
</dbReference>
<dbReference type="InterPro" id="IPR019587">
    <property type="entry name" value="Polyketide_cyclase/dehydratase"/>
</dbReference>
<reference evidence="1 2" key="1">
    <citation type="submission" date="2024-05" db="EMBL/GenBank/DDBJ databases">
        <title>Genome Sequence and Characterization of the New Strain Purple Sulfur Bacterium of Genus Thioalkalicoccus.</title>
        <authorList>
            <person name="Bryantseva I.A."/>
            <person name="Kyndt J.A."/>
            <person name="Imhoff J.F."/>
        </authorList>
    </citation>
    <scope>NUCLEOTIDE SEQUENCE [LARGE SCALE GENOMIC DNA]</scope>
    <source>
        <strain evidence="1 2">Um2</strain>
    </source>
</reference>
<keyword evidence="2" id="KW-1185">Reference proteome</keyword>
<name>A0ABV4BBF1_9GAMM</name>
<evidence type="ECO:0000313" key="1">
    <source>
        <dbReference type="EMBL" id="MEY6431804.1"/>
    </source>
</evidence>
<dbReference type="RefSeq" id="WP_369666186.1">
    <property type="nucleotide sequence ID" value="NZ_JBDKXB010000004.1"/>
</dbReference>
<gene>
    <name evidence="1" type="ORF">ABC977_05200</name>
</gene>
<organism evidence="1 2">
    <name type="scientific">Thioalkalicoccus limnaeus</name>
    <dbReference type="NCBI Taxonomy" id="120681"/>
    <lineage>
        <taxon>Bacteria</taxon>
        <taxon>Pseudomonadati</taxon>
        <taxon>Pseudomonadota</taxon>
        <taxon>Gammaproteobacteria</taxon>
        <taxon>Chromatiales</taxon>
        <taxon>Chromatiaceae</taxon>
        <taxon>Thioalkalicoccus</taxon>
    </lineage>
</organism>